<dbReference type="InterPro" id="IPR015424">
    <property type="entry name" value="PyrdxlP-dep_Trfase"/>
</dbReference>
<dbReference type="InterPro" id="IPR015422">
    <property type="entry name" value="PyrdxlP-dep_Trfase_small"/>
</dbReference>
<dbReference type="STRING" id="1250231.SAMN04488552_2503"/>
<keyword evidence="7" id="KW-1185">Reference proteome</keyword>
<gene>
    <name evidence="6" type="ORF">SAMN04488552_2503</name>
</gene>
<dbReference type="PIRSF" id="PIRSF000521">
    <property type="entry name" value="Transaminase_4ab_Lys_Orn"/>
    <property type="match status" value="1"/>
</dbReference>
<dbReference type="GO" id="GO:0008483">
    <property type="term" value="F:transaminase activity"/>
    <property type="evidence" value="ECO:0007669"/>
    <property type="project" value="UniProtKB-KW"/>
</dbReference>
<reference evidence="6 7" key="1">
    <citation type="submission" date="2016-10" db="EMBL/GenBank/DDBJ databases">
        <authorList>
            <person name="Varghese N."/>
            <person name="Submissions S."/>
        </authorList>
    </citation>
    <scope>NUCLEOTIDE SEQUENCE [LARGE SCALE GENOMIC DNA]</scope>
    <source>
        <strain evidence="6 7">Mar_2010_102</strain>
    </source>
</reference>
<dbReference type="Gene3D" id="3.90.1150.10">
    <property type="entry name" value="Aspartate Aminotransferase, domain 1"/>
    <property type="match status" value="1"/>
</dbReference>
<evidence type="ECO:0000256" key="5">
    <source>
        <dbReference type="RuleBase" id="RU003560"/>
    </source>
</evidence>
<dbReference type="FunFam" id="3.40.640.10:FF:000004">
    <property type="entry name" value="Acetylornithine aminotransferase"/>
    <property type="match status" value="1"/>
</dbReference>
<dbReference type="CDD" id="cd00610">
    <property type="entry name" value="OAT_like"/>
    <property type="match status" value="1"/>
</dbReference>
<dbReference type="GO" id="GO:0042802">
    <property type="term" value="F:identical protein binding"/>
    <property type="evidence" value="ECO:0007669"/>
    <property type="project" value="TreeGrafter"/>
</dbReference>
<dbReference type="PANTHER" id="PTHR11986:SF79">
    <property type="entry name" value="ACETYLORNITHINE AMINOTRANSFERASE, MITOCHONDRIAL"/>
    <property type="match status" value="1"/>
</dbReference>
<accession>A0A1H1QG70</accession>
<dbReference type="InterPro" id="IPR005814">
    <property type="entry name" value="Aminotrans_3"/>
</dbReference>
<dbReference type="AlphaFoldDB" id="A0A1H1QG70"/>
<comment type="cofactor">
    <cofactor evidence="1">
        <name>pyridoxal 5'-phosphate</name>
        <dbReference type="ChEBI" id="CHEBI:597326"/>
    </cofactor>
</comment>
<comment type="similarity">
    <text evidence="5">Belongs to the class-III pyridoxal-phosphate-dependent aminotransferase family.</text>
</comment>
<keyword evidence="4 5" id="KW-0663">Pyridoxal phosphate</keyword>
<dbReference type="GO" id="GO:0030170">
    <property type="term" value="F:pyridoxal phosphate binding"/>
    <property type="evidence" value="ECO:0007669"/>
    <property type="project" value="InterPro"/>
</dbReference>
<sequence>MELFDVYPLYNITPVKGEGCYVFDESGKKYLDLYGGHAVTSIGHAHPKYVKAIQEQVSKLGFYSNSIKNPLQKELADRLEEVSGVQDYSLFLCSSGAEANENALKVASFHTGKDRVIYFENAFHGRTSGVVAITDNENIKAPFNLGHKATKLAFNDTDPLKAEIEKEDVAAVIFEVIQGVGGLDEASSEFYKEAAEICKENKVMLIVDEVQSGYGRTGDFFAFQKHSIRPDIITMAKGMGNGFPIGGILIDNNISSKYGMLGTTFGGNHLACAAGISVLDAIKKENLMQNTAEISEYIKEEAARIPEIKKIKGRGLMIGLVFDFEIASLRKELLFEYQVFTGASANKKLLRILPPLNIKKEHFKSFFDALKKALKSQTKKIEASS</sequence>
<dbReference type="EMBL" id="LT629745">
    <property type="protein sequence ID" value="SDS22498.1"/>
    <property type="molecule type" value="Genomic_DNA"/>
</dbReference>
<proteinExistence type="inferred from homology"/>
<dbReference type="Proteomes" id="UP000198858">
    <property type="component" value="Chromosome I"/>
</dbReference>
<dbReference type="RefSeq" id="WP_089663047.1">
    <property type="nucleotide sequence ID" value="NZ_LT629745.1"/>
</dbReference>
<evidence type="ECO:0000313" key="7">
    <source>
        <dbReference type="Proteomes" id="UP000198858"/>
    </source>
</evidence>
<protein>
    <submittedName>
        <fullName evidence="6">Acetylornithine aminotransferase</fullName>
    </submittedName>
</protein>
<name>A0A1H1QG70_9FLAO</name>
<dbReference type="PROSITE" id="PS00600">
    <property type="entry name" value="AA_TRANSFER_CLASS_3"/>
    <property type="match status" value="1"/>
</dbReference>
<keyword evidence="2 6" id="KW-0032">Aminotransferase</keyword>
<dbReference type="InterPro" id="IPR050103">
    <property type="entry name" value="Class-III_PLP-dep_AT"/>
</dbReference>
<organism evidence="6 7">
    <name type="scientific">Christiangramia echinicola</name>
    <dbReference type="NCBI Taxonomy" id="279359"/>
    <lineage>
        <taxon>Bacteria</taxon>
        <taxon>Pseudomonadati</taxon>
        <taxon>Bacteroidota</taxon>
        <taxon>Flavobacteriia</taxon>
        <taxon>Flavobacteriales</taxon>
        <taxon>Flavobacteriaceae</taxon>
        <taxon>Christiangramia</taxon>
    </lineage>
</organism>
<evidence type="ECO:0000256" key="1">
    <source>
        <dbReference type="ARBA" id="ARBA00001933"/>
    </source>
</evidence>
<evidence type="ECO:0000256" key="2">
    <source>
        <dbReference type="ARBA" id="ARBA00022576"/>
    </source>
</evidence>
<evidence type="ECO:0000313" key="6">
    <source>
        <dbReference type="EMBL" id="SDS22498.1"/>
    </source>
</evidence>
<dbReference type="SUPFAM" id="SSF53383">
    <property type="entry name" value="PLP-dependent transferases"/>
    <property type="match status" value="1"/>
</dbReference>
<dbReference type="InterPro" id="IPR049704">
    <property type="entry name" value="Aminotrans_3_PPA_site"/>
</dbReference>
<dbReference type="InterPro" id="IPR015421">
    <property type="entry name" value="PyrdxlP-dep_Trfase_major"/>
</dbReference>
<keyword evidence="3 6" id="KW-0808">Transferase</keyword>
<dbReference type="PANTHER" id="PTHR11986">
    <property type="entry name" value="AMINOTRANSFERASE CLASS III"/>
    <property type="match status" value="1"/>
</dbReference>
<evidence type="ECO:0000256" key="4">
    <source>
        <dbReference type="ARBA" id="ARBA00022898"/>
    </source>
</evidence>
<evidence type="ECO:0000256" key="3">
    <source>
        <dbReference type="ARBA" id="ARBA00022679"/>
    </source>
</evidence>
<dbReference type="Pfam" id="PF00202">
    <property type="entry name" value="Aminotran_3"/>
    <property type="match status" value="1"/>
</dbReference>
<dbReference type="Gene3D" id="3.40.640.10">
    <property type="entry name" value="Type I PLP-dependent aspartate aminotransferase-like (Major domain)"/>
    <property type="match status" value="1"/>
</dbReference>